<evidence type="ECO:0000256" key="5">
    <source>
        <dbReference type="ARBA" id="ARBA00038392"/>
    </source>
</evidence>
<dbReference type="Proteomes" id="UP000001996">
    <property type="component" value="Unassembled WGS sequence"/>
</dbReference>
<gene>
    <name evidence="8" type="ORF">LELG_05189</name>
</gene>
<dbReference type="GO" id="GO:0005669">
    <property type="term" value="C:transcription factor TFIID complex"/>
    <property type="evidence" value="ECO:0007669"/>
    <property type="project" value="TreeGrafter"/>
</dbReference>
<dbReference type="VEuPathDB" id="FungiDB:LELG_05189"/>
<feature type="compositionally biased region" description="Acidic residues" evidence="7">
    <location>
        <begin position="235"/>
        <end position="254"/>
    </location>
</feature>
<keyword evidence="3" id="KW-0804">Transcription</keyword>
<keyword evidence="4" id="KW-0539">Nucleus</keyword>
<dbReference type="PANTHER" id="PTHR11380">
    <property type="entry name" value="TRANSCRIPTION INITIATION FACTOR TFIID/SUPT3-RELATED"/>
    <property type="match status" value="1"/>
</dbReference>
<dbReference type="AlphaFoldDB" id="A5E6F0"/>
<feature type="compositionally biased region" description="Basic residues" evidence="7">
    <location>
        <begin position="317"/>
        <end position="326"/>
    </location>
</feature>
<feature type="region of interest" description="Disordered" evidence="7">
    <location>
        <begin position="211"/>
        <end position="292"/>
    </location>
</feature>
<dbReference type="GO" id="GO:0046982">
    <property type="term" value="F:protein heterodimerization activity"/>
    <property type="evidence" value="ECO:0007669"/>
    <property type="project" value="InterPro"/>
</dbReference>
<keyword evidence="9" id="KW-1185">Reference proteome</keyword>
<dbReference type="PANTHER" id="PTHR11380:SF5">
    <property type="entry name" value="TRANSCRIPTION INITIATION FACTOR TFIID SUBUNIT 13"/>
    <property type="match status" value="1"/>
</dbReference>
<dbReference type="OrthoDB" id="10266074at2759"/>
<evidence type="ECO:0000256" key="7">
    <source>
        <dbReference type="SAM" id="MobiDB-lite"/>
    </source>
</evidence>
<name>A5E6F0_LODEL</name>
<dbReference type="GeneID" id="5230869"/>
<evidence type="ECO:0000313" key="9">
    <source>
        <dbReference type="Proteomes" id="UP000001996"/>
    </source>
</evidence>
<dbReference type="STRING" id="379508.A5E6F0"/>
<accession>A5E6F0</accession>
<dbReference type="EMBL" id="CH981531">
    <property type="protein sequence ID" value="EDK47008.1"/>
    <property type="molecule type" value="Genomic_DNA"/>
</dbReference>
<dbReference type="eggNOG" id="KOG3901">
    <property type="taxonomic scope" value="Eukaryota"/>
</dbReference>
<dbReference type="InterPro" id="IPR003195">
    <property type="entry name" value="TFIID_TAF13"/>
</dbReference>
<dbReference type="Gene3D" id="1.10.20.10">
    <property type="entry name" value="Histone, subunit A"/>
    <property type="match status" value="1"/>
</dbReference>
<keyword evidence="2" id="KW-0805">Transcription regulation</keyword>
<organism evidence="8 9">
    <name type="scientific">Lodderomyces elongisporus (strain ATCC 11503 / CBS 2605 / JCM 1781 / NBRC 1676 / NRRL YB-4239)</name>
    <name type="common">Yeast</name>
    <name type="synonym">Saccharomyces elongisporus</name>
    <dbReference type="NCBI Taxonomy" id="379508"/>
    <lineage>
        <taxon>Eukaryota</taxon>
        <taxon>Fungi</taxon>
        <taxon>Dikarya</taxon>
        <taxon>Ascomycota</taxon>
        <taxon>Saccharomycotina</taxon>
        <taxon>Pichiomycetes</taxon>
        <taxon>Debaryomycetaceae</taxon>
        <taxon>Candida/Lodderomyces clade</taxon>
        <taxon>Lodderomyces</taxon>
    </lineage>
</organism>
<evidence type="ECO:0000256" key="1">
    <source>
        <dbReference type="ARBA" id="ARBA00004123"/>
    </source>
</evidence>
<comment type="subcellular location">
    <subcellularLocation>
        <location evidence="1">Nucleus</location>
    </subcellularLocation>
</comment>
<evidence type="ECO:0000256" key="4">
    <source>
        <dbReference type="ARBA" id="ARBA00023242"/>
    </source>
</evidence>
<dbReference type="Pfam" id="PF02269">
    <property type="entry name" value="TFIID-18kDa"/>
    <property type="match status" value="1"/>
</dbReference>
<comment type="similarity">
    <text evidence="5">Belongs to the TAF13 family.</text>
</comment>
<dbReference type="SUPFAM" id="SSF47113">
    <property type="entry name" value="Histone-fold"/>
    <property type="match status" value="1"/>
</dbReference>
<dbReference type="GO" id="GO:0051123">
    <property type="term" value="P:RNA polymerase II preinitiation complex assembly"/>
    <property type="evidence" value="ECO:0007669"/>
    <property type="project" value="TreeGrafter"/>
</dbReference>
<evidence type="ECO:0000313" key="8">
    <source>
        <dbReference type="EMBL" id="EDK47008.1"/>
    </source>
</evidence>
<dbReference type="HOGENOM" id="CLU_829168_0_0_1"/>
<protein>
    <recommendedName>
        <fullName evidence="6">Transcription initiation factor TFIID subunit 13</fullName>
    </recommendedName>
</protein>
<dbReference type="KEGG" id="lel:PVL30_005322"/>
<sequence length="335" mass="38229">MFICSLSTQFFVFRDDDDLYYLFLNFRVYMYIYRYIQIYSSGRKGATPEFISHIIAFLHIYLDTYFYIQRSTTISTLYIMTESSQPKQSSKLSQPTQTSQTNDASPETPLPPVIYPKRKRKGLFTKDIENLLFAMGDAPYTQESTINAIEDILIDYVTMLASKMVHRASSQGRRNRIKLNDLAFVLRHDPLKLSRMLYILEQSHRIEKAKKMFNDDDDAQDASGKKVKRKGGGLFDDESDGDDDEEDDGGDGENGEGGVGGERGVHYNEEDGEDGEGGSKEESLLGEPVLDAEGNIIRRKRKYKKRAVEYDENGNVIKKKYKKRKTAATAEGDKK</sequence>
<feature type="compositionally biased region" description="Low complexity" evidence="7">
    <location>
        <begin position="87"/>
        <end position="101"/>
    </location>
</feature>
<evidence type="ECO:0000256" key="2">
    <source>
        <dbReference type="ARBA" id="ARBA00023015"/>
    </source>
</evidence>
<proteinExistence type="inferred from homology"/>
<dbReference type="InParanoid" id="A5E6F0"/>
<feature type="region of interest" description="Disordered" evidence="7">
    <location>
        <begin position="87"/>
        <end position="113"/>
    </location>
</feature>
<feature type="region of interest" description="Disordered" evidence="7">
    <location>
        <begin position="315"/>
        <end position="335"/>
    </location>
</feature>
<reference evidence="8 9" key="1">
    <citation type="journal article" date="2009" name="Nature">
        <title>Evolution of pathogenicity and sexual reproduction in eight Candida genomes.</title>
        <authorList>
            <person name="Butler G."/>
            <person name="Rasmussen M.D."/>
            <person name="Lin M.F."/>
            <person name="Santos M.A."/>
            <person name="Sakthikumar S."/>
            <person name="Munro C.A."/>
            <person name="Rheinbay E."/>
            <person name="Grabherr M."/>
            <person name="Forche A."/>
            <person name="Reedy J.L."/>
            <person name="Agrafioti I."/>
            <person name="Arnaud M.B."/>
            <person name="Bates S."/>
            <person name="Brown A.J."/>
            <person name="Brunke S."/>
            <person name="Costanzo M.C."/>
            <person name="Fitzpatrick D.A."/>
            <person name="de Groot P.W."/>
            <person name="Harris D."/>
            <person name="Hoyer L.L."/>
            <person name="Hube B."/>
            <person name="Klis F.M."/>
            <person name="Kodira C."/>
            <person name="Lennard N."/>
            <person name="Logue M.E."/>
            <person name="Martin R."/>
            <person name="Neiman A.M."/>
            <person name="Nikolaou E."/>
            <person name="Quail M.A."/>
            <person name="Quinn J."/>
            <person name="Santos M.C."/>
            <person name="Schmitzberger F.F."/>
            <person name="Sherlock G."/>
            <person name="Shah P."/>
            <person name="Silverstein K.A."/>
            <person name="Skrzypek M.S."/>
            <person name="Soll D."/>
            <person name="Staggs R."/>
            <person name="Stansfield I."/>
            <person name="Stumpf M.P."/>
            <person name="Sudbery P.E."/>
            <person name="Srikantha T."/>
            <person name="Zeng Q."/>
            <person name="Berman J."/>
            <person name="Berriman M."/>
            <person name="Heitman J."/>
            <person name="Gow N.A."/>
            <person name="Lorenz M.C."/>
            <person name="Birren B.W."/>
            <person name="Kellis M."/>
            <person name="Cuomo C.A."/>
        </authorList>
    </citation>
    <scope>NUCLEOTIDE SEQUENCE [LARGE SCALE GENOMIC DNA]</scope>
    <source>
        <strain evidence="9">ATCC 11503 / BCRC 21390 / CBS 2605 / JCM 1781 / NBRC 1676 / NRRL YB-4239</strain>
    </source>
</reference>
<evidence type="ECO:0000256" key="3">
    <source>
        <dbReference type="ARBA" id="ARBA00023163"/>
    </source>
</evidence>
<dbReference type="InterPro" id="IPR009072">
    <property type="entry name" value="Histone-fold"/>
</dbReference>
<evidence type="ECO:0000256" key="6">
    <source>
        <dbReference type="ARBA" id="ARBA00040136"/>
    </source>
</evidence>